<dbReference type="EMBL" id="JBHUNA010000017">
    <property type="protein sequence ID" value="MFD2760772.1"/>
    <property type="molecule type" value="Genomic_DNA"/>
</dbReference>
<sequence length="62" mass="7057">MSDMSLFIIIIAAMVIWVAVSRETVKPSKEINWRKTITLMSTGSLLTLILMISLFQEVPFLK</sequence>
<evidence type="ECO:0008006" key="4">
    <source>
        <dbReference type="Google" id="ProtNLM"/>
    </source>
</evidence>
<proteinExistence type="predicted"/>
<reference evidence="3" key="1">
    <citation type="journal article" date="2019" name="Int. J. Syst. Evol. Microbiol.">
        <title>The Global Catalogue of Microorganisms (GCM) 10K type strain sequencing project: providing services to taxonomists for standard genome sequencing and annotation.</title>
        <authorList>
            <consortium name="The Broad Institute Genomics Platform"/>
            <consortium name="The Broad Institute Genome Sequencing Center for Infectious Disease"/>
            <person name="Wu L."/>
            <person name="Ma J."/>
        </authorList>
    </citation>
    <scope>NUCLEOTIDE SEQUENCE [LARGE SCALE GENOMIC DNA]</scope>
    <source>
        <strain evidence="3">TISTR 1535</strain>
    </source>
</reference>
<accession>A0ABW5V442</accession>
<keyword evidence="1" id="KW-0812">Transmembrane</keyword>
<evidence type="ECO:0000313" key="2">
    <source>
        <dbReference type="EMBL" id="MFD2760772.1"/>
    </source>
</evidence>
<feature type="transmembrane region" description="Helical" evidence="1">
    <location>
        <begin position="6"/>
        <end position="25"/>
    </location>
</feature>
<keyword evidence="1" id="KW-1133">Transmembrane helix</keyword>
<dbReference type="Proteomes" id="UP001597502">
    <property type="component" value="Unassembled WGS sequence"/>
</dbReference>
<protein>
    <recommendedName>
        <fullName evidence="4">DUF1146 domain-containing protein</fullName>
    </recommendedName>
</protein>
<evidence type="ECO:0000256" key="1">
    <source>
        <dbReference type="SAM" id="Phobius"/>
    </source>
</evidence>
<gene>
    <name evidence="2" type="ORF">ACFSUO_07310</name>
</gene>
<feature type="transmembrane region" description="Helical" evidence="1">
    <location>
        <begin position="37"/>
        <end position="55"/>
    </location>
</feature>
<name>A0ABW5V442_9BACI</name>
<comment type="caution">
    <text evidence="2">The sequence shown here is derived from an EMBL/GenBank/DDBJ whole genome shotgun (WGS) entry which is preliminary data.</text>
</comment>
<evidence type="ECO:0000313" key="3">
    <source>
        <dbReference type="Proteomes" id="UP001597502"/>
    </source>
</evidence>
<organism evidence="2 3">
    <name type="scientific">Lentibacillus juripiscarius</name>
    <dbReference type="NCBI Taxonomy" id="257446"/>
    <lineage>
        <taxon>Bacteria</taxon>
        <taxon>Bacillati</taxon>
        <taxon>Bacillota</taxon>
        <taxon>Bacilli</taxon>
        <taxon>Bacillales</taxon>
        <taxon>Bacillaceae</taxon>
        <taxon>Lentibacillus</taxon>
    </lineage>
</organism>
<keyword evidence="1" id="KW-0472">Membrane</keyword>
<keyword evidence="3" id="KW-1185">Reference proteome</keyword>